<dbReference type="Proteomes" id="UP000299102">
    <property type="component" value="Unassembled WGS sequence"/>
</dbReference>
<dbReference type="EMBL" id="BGZK01001721">
    <property type="protein sequence ID" value="GBP85181.1"/>
    <property type="molecule type" value="Genomic_DNA"/>
</dbReference>
<dbReference type="AlphaFoldDB" id="A0A4C1Z8S0"/>
<evidence type="ECO:0000313" key="1">
    <source>
        <dbReference type="EMBL" id="GBP85181.1"/>
    </source>
</evidence>
<evidence type="ECO:0000313" key="2">
    <source>
        <dbReference type="Proteomes" id="UP000299102"/>
    </source>
</evidence>
<sequence>MRASERHASLPLGHGLILLEDLASGEYDRRKGEEAEAKRRRIEKRRLQKEERERATERSLQLALLQRQAEEPRDLEWQRAALLAASEAQSRRALPPPAERALRHYLSSSVSDRHLPEFPAGLYGRALRAVETQCARTLRRLTPLTYQLMLHQNETEVRRLFAAAMRHGLLAYVLEDADERERLGIPFVPSPWPAHVLRAPVPWHNSYTVAKQKTFYRYYEGNPILVELRNLWQNSYQGRLICDMSGMEFPQYPAEFSERLVTECARMRSALTDEWLVDVADTLIRMRQHWAIYVAKRKNESTFQVEQFFRSDREQEGNNYGSEYQDYVYIKNPLIRIRAVAEPETAHVLFEPTLQNMREQIVEWFQAIIAVNYKLPSVDTLLYPGSRRPQMHLLTVGADEEHLAAALGRALAAYDANRAGPPAYVAMYQPYHYILDGQAKSDLLQFFALDPPPGLKIIALEGDRTKTKIIPNQKESPKGVPVINTCSAMCCLSQ</sequence>
<comment type="caution">
    <text evidence="1">The sequence shown here is derived from an EMBL/GenBank/DDBJ whole genome shotgun (WGS) entry which is preliminary data.</text>
</comment>
<reference evidence="1 2" key="1">
    <citation type="journal article" date="2019" name="Commun. Biol.">
        <title>The bagworm genome reveals a unique fibroin gene that provides high tensile strength.</title>
        <authorList>
            <person name="Kono N."/>
            <person name="Nakamura H."/>
            <person name="Ohtoshi R."/>
            <person name="Tomita M."/>
            <person name="Numata K."/>
            <person name="Arakawa K."/>
        </authorList>
    </citation>
    <scope>NUCLEOTIDE SEQUENCE [LARGE SCALE GENOMIC DNA]</scope>
</reference>
<name>A0A4C1Z8S0_EUMVA</name>
<keyword evidence="2" id="KW-1185">Reference proteome</keyword>
<proteinExistence type="predicted"/>
<accession>A0A4C1Z8S0</accession>
<gene>
    <name evidence="1" type="primary">Dnah3</name>
    <name evidence="1" type="ORF">EVAR_99755_1</name>
</gene>
<dbReference type="STRING" id="151549.A0A4C1Z8S0"/>
<dbReference type="OrthoDB" id="447173at2759"/>
<organism evidence="1 2">
    <name type="scientific">Eumeta variegata</name>
    <name type="common">Bagworm moth</name>
    <name type="synonym">Eumeta japonica</name>
    <dbReference type="NCBI Taxonomy" id="151549"/>
    <lineage>
        <taxon>Eukaryota</taxon>
        <taxon>Metazoa</taxon>
        <taxon>Ecdysozoa</taxon>
        <taxon>Arthropoda</taxon>
        <taxon>Hexapoda</taxon>
        <taxon>Insecta</taxon>
        <taxon>Pterygota</taxon>
        <taxon>Neoptera</taxon>
        <taxon>Endopterygota</taxon>
        <taxon>Lepidoptera</taxon>
        <taxon>Glossata</taxon>
        <taxon>Ditrysia</taxon>
        <taxon>Tineoidea</taxon>
        <taxon>Psychidae</taxon>
        <taxon>Oiketicinae</taxon>
        <taxon>Eumeta</taxon>
    </lineage>
</organism>
<protein>
    <submittedName>
        <fullName evidence="1">Dynein heavy chain 3, axonemal</fullName>
    </submittedName>
</protein>